<feature type="binding site" evidence="1">
    <location>
        <position position="357"/>
    </location>
    <ligand>
        <name>Zn(2+)</name>
        <dbReference type="ChEBI" id="CHEBI:29105"/>
    </ligand>
</feature>
<feature type="binding site" evidence="1">
    <location>
        <position position="307"/>
    </location>
    <ligand>
        <name>Zn(2+)</name>
        <dbReference type="ChEBI" id="CHEBI:29105"/>
    </ligand>
</feature>
<dbReference type="SUPFAM" id="SSF158745">
    <property type="entry name" value="LanC-like"/>
    <property type="match status" value="1"/>
</dbReference>
<dbReference type="InterPro" id="IPR033889">
    <property type="entry name" value="LanC"/>
</dbReference>
<dbReference type="AlphaFoldDB" id="A0A5N0EBL5"/>
<dbReference type="Pfam" id="PF05147">
    <property type="entry name" value="LANC_like"/>
    <property type="match status" value="1"/>
</dbReference>
<gene>
    <name evidence="2" type="ORF">F3087_24265</name>
</gene>
<comment type="caution">
    <text evidence="2">The sequence shown here is derived from an EMBL/GenBank/DDBJ whole genome shotgun (WGS) entry which is preliminary data.</text>
</comment>
<protein>
    <submittedName>
        <fullName evidence="2">Lanthionine synthetase C family protein</fullName>
    </submittedName>
</protein>
<feature type="binding site" evidence="1">
    <location>
        <position position="356"/>
    </location>
    <ligand>
        <name>Zn(2+)</name>
        <dbReference type="ChEBI" id="CHEBI:29105"/>
    </ligand>
</feature>
<evidence type="ECO:0000313" key="3">
    <source>
        <dbReference type="Proteomes" id="UP000323876"/>
    </source>
</evidence>
<dbReference type="Gene3D" id="1.50.10.20">
    <property type="match status" value="1"/>
</dbReference>
<sequence length="463" mass="50197">MTNATQQQQISVADRAAEAVTLVAERLADPAAIADIAGHRDNRDPIYDAGMWGPMTLSNGLPGIATFYAELARTSSAWSSFTHQHVQAAGAAMSSEPSRGLYAGPASLLAATQNCEGHYPGLRRKLAAWLADDQLSRLDGFRARREPGVSWESYDIVNGLSGTARLLLDSIEDPVENDAQVERALRETLRHLVAISEPITVDGHLVPGWWVPAELQAVEQDRLDYPRGDFNLGLAHGIPGPVTVLSLALRRGHEVPGQRAALTRMVEWLIRWIRTDDQGTFWPCRVGFDDEIAITPTGNLYARTAWCYGAPGVAAAIHHAGQTLDVPEWRTRAIRALHDALARDESEWTLTGPAVCHGYAGLLQVVHRIGTAEQDEVLLAAKSRLADTILEMADPDAPFVFRHPMRYPRSAPGPTEFKLLDVAGLLEGAAGVACALLSVIPSGLLGAAPDMSRHPWDRVLALS</sequence>
<keyword evidence="3" id="KW-1185">Reference proteome</keyword>
<dbReference type="EMBL" id="VXLC01000013">
    <property type="protein sequence ID" value="KAA8886356.1"/>
    <property type="molecule type" value="Genomic_DNA"/>
</dbReference>
<reference evidence="2 3" key="1">
    <citation type="submission" date="2019-09" db="EMBL/GenBank/DDBJ databases">
        <authorList>
            <person name="Wang X."/>
        </authorList>
    </citation>
    <scope>NUCLEOTIDE SEQUENCE [LARGE SCALE GENOMIC DNA]</scope>
    <source>
        <strain evidence="2 3">CICC 11023</strain>
    </source>
</reference>
<dbReference type="GO" id="GO:0031179">
    <property type="term" value="P:peptide modification"/>
    <property type="evidence" value="ECO:0007669"/>
    <property type="project" value="InterPro"/>
</dbReference>
<keyword evidence="1" id="KW-0479">Metal-binding</keyword>
<dbReference type="PRINTS" id="PR01950">
    <property type="entry name" value="LANCSUPER"/>
</dbReference>
<dbReference type="RefSeq" id="WP_150404337.1">
    <property type="nucleotide sequence ID" value="NZ_VXLC01000013.1"/>
</dbReference>
<dbReference type="CDD" id="cd04793">
    <property type="entry name" value="LanC"/>
    <property type="match status" value="1"/>
</dbReference>
<dbReference type="InterPro" id="IPR007822">
    <property type="entry name" value="LANC-like"/>
</dbReference>
<dbReference type="SMART" id="SM01260">
    <property type="entry name" value="LANC_like"/>
    <property type="match status" value="1"/>
</dbReference>
<evidence type="ECO:0000313" key="2">
    <source>
        <dbReference type="EMBL" id="KAA8886356.1"/>
    </source>
</evidence>
<dbReference type="Proteomes" id="UP000323876">
    <property type="component" value="Unassembled WGS sequence"/>
</dbReference>
<dbReference type="OrthoDB" id="1882482at2"/>
<organism evidence="2 3">
    <name type="scientific">Nocardia colli</name>
    <dbReference type="NCBI Taxonomy" id="2545717"/>
    <lineage>
        <taxon>Bacteria</taxon>
        <taxon>Bacillati</taxon>
        <taxon>Actinomycetota</taxon>
        <taxon>Actinomycetes</taxon>
        <taxon>Mycobacteriales</taxon>
        <taxon>Nocardiaceae</taxon>
        <taxon>Nocardia</taxon>
    </lineage>
</organism>
<name>A0A5N0EBL5_9NOCA</name>
<dbReference type="PRINTS" id="PR01955">
    <property type="entry name" value="LANCFRANKIA"/>
</dbReference>
<evidence type="ECO:0000256" key="1">
    <source>
        <dbReference type="PIRSR" id="PIRSR607822-1"/>
    </source>
</evidence>
<dbReference type="GO" id="GO:0046872">
    <property type="term" value="F:metal ion binding"/>
    <property type="evidence" value="ECO:0007669"/>
    <property type="project" value="UniProtKB-KW"/>
</dbReference>
<accession>A0A5N0EBL5</accession>
<proteinExistence type="predicted"/>
<keyword evidence="1" id="KW-0862">Zinc</keyword>